<feature type="short sequence motif" description="Interaction with polymerase core subunit RpoC" evidence="6">
    <location>
        <begin position="171"/>
        <end position="174"/>
    </location>
</feature>
<accession>A0A3D9IV96</accession>
<comment type="subcellular location">
    <subcellularLocation>
        <location evidence="6">Cytoplasm</location>
    </subcellularLocation>
</comment>
<dbReference type="FunFam" id="1.10.10.10:FF:000002">
    <property type="entry name" value="RNA polymerase sigma factor SigA"/>
    <property type="match status" value="1"/>
</dbReference>
<organism evidence="11 12">
    <name type="scientific">Cohnella lupini</name>
    <dbReference type="NCBI Taxonomy" id="1294267"/>
    <lineage>
        <taxon>Bacteria</taxon>
        <taxon>Bacillati</taxon>
        <taxon>Bacillota</taxon>
        <taxon>Bacilli</taxon>
        <taxon>Bacillales</taxon>
        <taxon>Paenibacillaceae</taxon>
        <taxon>Cohnella</taxon>
    </lineage>
</organism>
<evidence type="ECO:0000256" key="2">
    <source>
        <dbReference type="ARBA" id="ARBA00023015"/>
    </source>
</evidence>
<dbReference type="Gene3D" id="1.10.601.10">
    <property type="entry name" value="RNA Polymerase Primary Sigma Factor"/>
    <property type="match status" value="2"/>
</dbReference>
<dbReference type="InterPro" id="IPR050239">
    <property type="entry name" value="Sigma-70_RNA_pol_init_factors"/>
</dbReference>
<dbReference type="InterPro" id="IPR007630">
    <property type="entry name" value="RNA_pol_sigma70_r4"/>
</dbReference>
<dbReference type="InterPro" id="IPR014284">
    <property type="entry name" value="RNA_pol_sigma-70_dom"/>
</dbReference>
<dbReference type="PANTHER" id="PTHR30603">
    <property type="entry name" value="RNA POLYMERASE SIGMA FACTOR RPO"/>
    <property type="match status" value="1"/>
</dbReference>
<proteinExistence type="inferred from homology"/>
<feature type="domain" description="RNA polymerase sigma-70" evidence="9">
    <location>
        <begin position="171"/>
        <end position="184"/>
    </location>
</feature>
<evidence type="ECO:0000256" key="6">
    <source>
        <dbReference type="HAMAP-Rule" id="MF_00963"/>
    </source>
</evidence>
<reference evidence="11 12" key="1">
    <citation type="submission" date="2018-07" db="EMBL/GenBank/DDBJ databases">
        <title>Genomic Encyclopedia of Type Strains, Phase III (KMG-III): the genomes of soil and plant-associated and newly described type strains.</title>
        <authorList>
            <person name="Whitman W."/>
        </authorList>
    </citation>
    <scope>NUCLEOTIDE SEQUENCE [LARGE SCALE GENOMIC DNA]</scope>
    <source>
        <strain evidence="11 12">CECT 8236</strain>
    </source>
</reference>
<dbReference type="PROSITE" id="PS00716">
    <property type="entry name" value="SIGMA70_2"/>
    <property type="match status" value="1"/>
</dbReference>
<evidence type="ECO:0000256" key="8">
    <source>
        <dbReference type="SAM" id="MobiDB-lite"/>
    </source>
</evidence>
<evidence type="ECO:0000256" key="1">
    <source>
        <dbReference type="ARBA" id="ARBA00022490"/>
    </source>
</evidence>
<dbReference type="PROSITE" id="PS00715">
    <property type="entry name" value="SIGMA70_1"/>
    <property type="match status" value="1"/>
</dbReference>
<comment type="function">
    <text evidence="6">Sigma factors are initiation factors that promote the attachment of RNA polymerase to specific initiation sites and are then released. This sigma factor is the primary sigma factor during exponential growth.</text>
</comment>
<dbReference type="HAMAP" id="MF_00963">
    <property type="entry name" value="Sigma70_RpoD_SigA"/>
    <property type="match status" value="1"/>
</dbReference>
<dbReference type="InterPro" id="IPR007627">
    <property type="entry name" value="RNA_pol_sigma70_r2"/>
</dbReference>
<dbReference type="InterPro" id="IPR012760">
    <property type="entry name" value="RNA_pol_sigma_RpoD_C"/>
</dbReference>
<dbReference type="RefSeq" id="WP_115990719.1">
    <property type="nucleotide sequence ID" value="NZ_QRDY01000001.1"/>
</dbReference>
<gene>
    <name evidence="6" type="primary">sigA</name>
    <name evidence="11" type="ORF">DFP95_101223</name>
</gene>
<dbReference type="NCBIfam" id="TIGR02393">
    <property type="entry name" value="RpoD_Cterm"/>
    <property type="match status" value="1"/>
</dbReference>
<keyword evidence="2 6" id="KW-0805">Transcription regulation</keyword>
<dbReference type="InterPro" id="IPR013325">
    <property type="entry name" value="RNA_pol_sigma_r2"/>
</dbReference>
<evidence type="ECO:0000313" key="12">
    <source>
        <dbReference type="Proteomes" id="UP000256869"/>
    </source>
</evidence>
<evidence type="ECO:0000256" key="7">
    <source>
        <dbReference type="SAM" id="Coils"/>
    </source>
</evidence>
<dbReference type="NCBIfam" id="NF006666">
    <property type="entry name" value="PRK09210.1"/>
    <property type="match status" value="1"/>
</dbReference>
<dbReference type="OrthoDB" id="9809557at2"/>
<dbReference type="EMBL" id="QRDY01000001">
    <property type="protein sequence ID" value="RED65733.1"/>
    <property type="molecule type" value="Genomic_DNA"/>
</dbReference>
<sequence length="380" mass="43434">MANDQHTGLETESTLEQVKAQLIEQGKKKSSLTYKDIMEKLSPFDQDPEQIDEFFEQLADIGIEVSNDHDELGRERHGHGNGEEEERDEFNFDDDLSLPPGIKINDPVRMYLKEIGRVPLLGADDEVELAKKIEIGGPDGEEAKKRLAEANLRLVVSIAKRYVGRGMLFLDLIQEGNMGLLKAVEKFDHDKGFKFSTYATWWIRQAITRAIADQARTIRIPVHMVETINKLIRVSRQLLQELGREPTPEEIAEQMELSVDKVREIMKIAQEPVSLETPIGEEDDSHLGDFIEDQEALAPADAAAYELLKEQLEDVLDTLTEREENVLRLRFGLDDGRTRTLEEVGKVFGVTRERIRQIEAKALRKLRHPSRSKRLKDFLE</sequence>
<name>A0A3D9IV96_9BACL</name>
<dbReference type="InterPro" id="IPR007127">
    <property type="entry name" value="RNA_pol_sigma_70_r1_1"/>
</dbReference>
<dbReference type="Pfam" id="PF00140">
    <property type="entry name" value="Sigma70_r1_2"/>
    <property type="match status" value="1"/>
</dbReference>
<feature type="compositionally biased region" description="Basic and acidic residues" evidence="8">
    <location>
        <begin position="67"/>
        <end position="82"/>
    </location>
</feature>
<dbReference type="FunFam" id="1.10.10.10:FF:000004">
    <property type="entry name" value="RNA polymerase sigma factor SigA"/>
    <property type="match status" value="1"/>
</dbReference>
<dbReference type="Proteomes" id="UP000256869">
    <property type="component" value="Unassembled WGS sequence"/>
</dbReference>
<feature type="compositionally biased region" description="Acidic residues" evidence="8">
    <location>
        <begin position="83"/>
        <end position="94"/>
    </location>
</feature>
<dbReference type="Gene3D" id="1.10.220.120">
    <property type="entry name" value="Sigma-70 factor, region 1.1"/>
    <property type="match status" value="1"/>
</dbReference>
<dbReference type="GO" id="GO:0006352">
    <property type="term" value="P:DNA-templated transcription initiation"/>
    <property type="evidence" value="ECO:0007669"/>
    <property type="project" value="UniProtKB-UniRule"/>
</dbReference>
<evidence type="ECO:0000259" key="9">
    <source>
        <dbReference type="PROSITE" id="PS00715"/>
    </source>
</evidence>
<evidence type="ECO:0000256" key="3">
    <source>
        <dbReference type="ARBA" id="ARBA00023082"/>
    </source>
</evidence>
<dbReference type="InterPro" id="IPR007624">
    <property type="entry name" value="RNA_pol_sigma70_r3"/>
</dbReference>
<dbReference type="AlphaFoldDB" id="A0A3D9IV96"/>
<dbReference type="Pfam" id="PF04539">
    <property type="entry name" value="Sigma70_r3"/>
    <property type="match status" value="1"/>
</dbReference>
<evidence type="ECO:0000256" key="4">
    <source>
        <dbReference type="ARBA" id="ARBA00023125"/>
    </source>
</evidence>
<dbReference type="Pfam" id="PF04545">
    <property type="entry name" value="Sigma70_r4"/>
    <property type="match status" value="1"/>
</dbReference>
<feature type="region of interest" description="Sigma-70 factor domain-2" evidence="6">
    <location>
        <begin position="147"/>
        <end position="217"/>
    </location>
</feature>
<evidence type="ECO:0000313" key="11">
    <source>
        <dbReference type="EMBL" id="RED65733.1"/>
    </source>
</evidence>
<dbReference type="GO" id="GO:0005737">
    <property type="term" value="C:cytoplasm"/>
    <property type="evidence" value="ECO:0007669"/>
    <property type="project" value="UniProtKB-SubCell"/>
</dbReference>
<feature type="coiled-coil region" evidence="7">
    <location>
        <begin position="302"/>
        <end position="329"/>
    </location>
</feature>
<dbReference type="Gene3D" id="1.10.10.10">
    <property type="entry name" value="Winged helix-like DNA-binding domain superfamily/Winged helix DNA-binding domain"/>
    <property type="match status" value="2"/>
</dbReference>
<protein>
    <recommendedName>
        <fullName evidence="6">RNA polymerase sigma factor SigA</fullName>
    </recommendedName>
</protein>
<dbReference type="CDD" id="cd06171">
    <property type="entry name" value="Sigma70_r4"/>
    <property type="match status" value="1"/>
</dbReference>
<keyword evidence="1 6" id="KW-0963">Cytoplasm</keyword>
<feature type="region of interest" description="Sigma-70 factor domain-4" evidence="6">
    <location>
        <begin position="315"/>
        <end position="368"/>
    </location>
</feature>
<dbReference type="InterPro" id="IPR036388">
    <property type="entry name" value="WH-like_DNA-bd_sf"/>
</dbReference>
<dbReference type="GO" id="GO:0003677">
    <property type="term" value="F:DNA binding"/>
    <property type="evidence" value="ECO:0007669"/>
    <property type="project" value="UniProtKB-UniRule"/>
</dbReference>
<feature type="DNA-binding region" description="H-T-H motif" evidence="6">
    <location>
        <begin position="341"/>
        <end position="360"/>
    </location>
</feature>
<keyword evidence="7" id="KW-0175">Coiled coil</keyword>
<dbReference type="Pfam" id="PF03979">
    <property type="entry name" value="Sigma70_r1_1"/>
    <property type="match status" value="1"/>
</dbReference>
<dbReference type="GO" id="GO:0016987">
    <property type="term" value="F:sigma factor activity"/>
    <property type="evidence" value="ECO:0007669"/>
    <property type="project" value="UniProtKB-UniRule"/>
</dbReference>
<dbReference type="InterPro" id="IPR000943">
    <property type="entry name" value="RNA_pol_sigma70"/>
</dbReference>
<keyword evidence="5 6" id="KW-0804">Transcription</keyword>
<keyword evidence="12" id="KW-1185">Reference proteome</keyword>
<comment type="similarity">
    <text evidence="6">Belongs to the sigma-70 factor family. RpoD/SigA subfamily.</text>
</comment>
<evidence type="ECO:0000256" key="5">
    <source>
        <dbReference type="ARBA" id="ARBA00023163"/>
    </source>
</evidence>
<comment type="caution">
    <text evidence="11">The sequence shown here is derived from an EMBL/GenBank/DDBJ whole genome shotgun (WGS) entry which is preliminary data.</text>
</comment>
<dbReference type="SUPFAM" id="SSF88946">
    <property type="entry name" value="Sigma2 domain of RNA polymerase sigma factors"/>
    <property type="match status" value="1"/>
</dbReference>
<dbReference type="InterPro" id="IPR009042">
    <property type="entry name" value="RNA_pol_sigma70_r1_2"/>
</dbReference>
<keyword evidence="3 6" id="KW-0731">Sigma factor</keyword>
<dbReference type="NCBIfam" id="TIGR02937">
    <property type="entry name" value="sigma70-ECF"/>
    <property type="match status" value="1"/>
</dbReference>
<dbReference type="FunFam" id="1.10.601.10:FF:000001">
    <property type="entry name" value="RNA polymerase sigma factor SigA"/>
    <property type="match status" value="1"/>
</dbReference>
<evidence type="ECO:0000259" key="10">
    <source>
        <dbReference type="PROSITE" id="PS00716"/>
    </source>
</evidence>
<feature type="region of interest" description="Sigma-70 factor domain-3" evidence="6">
    <location>
        <begin position="226"/>
        <end position="302"/>
    </location>
</feature>
<dbReference type="InterPro" id="IPR028630">
    <property type="entry name" value="Sigma70_RpoD"/>
</dbReference>
<feature type="region of interest" description="Disordered" evidence="8">
    <location>
        <begin position="67"/>
        <end position="94"/>
    </location>
</feature>
<comment type="subunit">
    <text evidence="6">Interacts transiently with the RNA polymerase catalytic core.</text>
</comment>
<keyword evidence="4 6" id="KW-0238">DNA-binding</keyword>
<dbReference type="PANTHER" id="PTHR30603:SF60">
    <property type="entry name" value="RNA POLYMERASE SIGMA FACTOR RPOD"/>
    <property type="match status" value="1"/>
</dbReference>
<feature type="domain" description="RNA polymerase sigma-70" evidence="10">
    <location>
        <begin position="340"/>
        <end position="366"/>
    </location>
</feature>
<dbReference type="Pfam" id="PF04542">
    <property type="entry name" value="Sigma70_r2"/>
    <property type="match status" value="1"/>
</dbReference>
<dbReference type="PRINTS" id="PR00046">
    <property type="entry name" value="SIGMA70FCT"/>
</dbReference>
<dbReference type="InterPro" id="IPR013324">
    <property type="entry name" value="RNA_pol_sigma_r3/r4-like"/>
</dbReference>
<dbReference type="InterPro" id="IPR042189">
    <property type="entry name" value="RNA_pol_sigma_70_r1_1_sf"/>
</dbReference>
<dbReference type="SUPFAM" id="SSF88659">
    <property type="entry name" value="Sigma3 and sigma4 domains of RNA polymerase sigma factors"/>
    <property type="match status" value="2"/>
</dbReference>